<dbReference type="GO" id="GO:0016747">
    <property type="term" value="F:acyltransferase activity, transferring groups other than amino-acyl groups"/>
    <property type="evidence" value="ECO:0007669"/>
    <property type="project" value="InterPro"/>
</dbReference>
<evidence type="ECO:0000313" key="3">
    <source>
        <dbReference type="EMBL" id="TXK01382.1"/>
    </source>
</evidence>
<dbReference type="Proteomes" id="UP000321528">
    <property type="component" value="Unassembled WGS sequence"/>
</dbReference>
<accession>A0A418N5U0</accession>
<dbReference type="InterPro" id="IPR051531">
    <property type="entry name" value="N-acetyltransferase"/>
</dbReference>
<organism evidence="2 4">
    <name type="scientific">Flagellimonas aequoris</name>
    <dbReference type="NCBI Taxonomy" id="2306997"/>
    <lineage>
        <taxon>Bacteria</taxon>
        <taxon>Pseudomonadati</taxon>
        <taxon>Bacteroidota</taxon>
        <taxon>Flavobacteriia</taxon>
        <taxon>Flavobacteriales</taxon>
        <taxon>Flavobacteriaceae</taxon>
        <taxon>Flagellimonas</taxon>
    </lineage>
</organism>
<dbReference type="Proteomes" id="UP000284189">
    <property type="component" value="Unassembled WGS sequence"/>
</dbReference>
<feature type="domain" description="N-acetyltransferase" evidence="1">
    <location>
        <begin position="7"/>
        <end position="167"/>
    </location>
</feature>
<dbReference type="InterPro" id="IPR016181">
    <property type="entry name" value="Acyl_CoA_acyltransferase"/>
</dbReference>
<dbReference type="PANTHER" id="PTHR43792:SF1">
    <property type="entry name" value="N-ACETYLTRANSFERASE DOMAIN-CONTAINING PROTEIN"/>
    <property type="match status" value="1"/>
</dbReference>
<name>A0A418N5U0_9FLAO</name>
<reference evidence="3 5" key="2">
    <citation type="submission" date="2019-07" db="EMBL/GenBank/DDBJ databases">
        <title>Draft genome of two Muricauda strains isolated from deep sea.</title>
        <authorList>
            <person name="Sun C."/>
        </authorList>
    </citation>
    <scope>NUCLEOTIDE SEQUENCE [LARGE SCALE GENOMIC DNA]</scope>
    <source>
        <strain evidence="3 5">NH166</strain>
    </source>
</reference>
<dbReference type="Pfam" id="PF13302">
    <property type="entry name" value="Acetyltransf_3"/>
    <property type="match status" value="1"/>
</dbReference>
<keyword evidence="5" id="KW-1185">Reference proteome</keyword>
<dbReference type="EMBL" id="QXFJ01000027">
    <property type="protein sequence ID" value="RIV69800.1"/>
    <property type="molecule type" value="Genomic_DNA"/>
</dbReference>
<dbReference type="EMBL" id="VNWL01000026">
    <property type="protein sequence ID" value="TXK01382.1"/>
    <property type="molecule type" value="Genomic_DNA"/>
</dbReference>
<dbReference type="OrthoDB" id="9798081at2"/>
<gene>
    <name evidence="2" type="ORF">D2U88_11640</name>
    <name evidence="3" type="ORF">FQ019_11530</name>
</gene>
<evidence type="ECO:0000313" key="5">
    <source>
        <dbReference type="Proteomes" id="UP000321528"/>
    </source>
</evidence>
<dbReference type="Gene3D" id="3.40.630.30">
    <property type="match status" value="1"/>
</dbReference>
<evidence type="ECO:0000313" key="4">
    <source>
        <dbReference type="Proteomes" id="UP000284189"/>
    </source>
</evidence>
<evidence type="ECO:0000313" key="2">
    <source>
        <dbReference type="EMBL" id="RIV69800.1"/>
    </source>
</evidence>
<proteinExistence type="predicted"/>
<protein>
    <submittedName>
        <fullName evidence="2 3">N-acetyltransferase</fullName>
    </submittedName>
</protein>
<evidence type="ECO:0000259" key="1">
    <source>
        <dbReference type="PROSITE" id="PS51186"/>
    </source>
</evidence>
<keyword evidence="2" id="KW-0808">Transferase</keyword>
<dbReference type="SUPFAM" id="SSF55729">
    <property type="entry name" value="Acyl-CoA N-acyltransferases (Nat)"/>
    <property type="match status" value="1"/>
</dbReference>
<sequence>MLSTERLIISEAALSDSTFILELLNSPSWLQFIGDKGVKTEEDAKNYIRNGLLNSYKTNGFGLYKLVLKESKAPIGLCGFLKREYLANPDIGFALLPEFEGKGLMFEASNALSEYARSTLDFDEVLAIVMPKNKRSCQLLEKLGFSRKDLILPPGGKEELLLYSNKKSHSFGAASS</sequence>
<dbReference type="PROSITE" id="PS51186">
    <property type="entry name" value="GNAT"/>
    <property type="match status" value="1"/>
</dbReference>
<dbReference type="PANTHER" id="PTHR43792">
    <property type="entry name" value="GNAT FAMILY, PUTATIVE (AFU_ORTHOLOGUE AFUA_3G00765)-RELATED-RELATED"/>
    <property type="match status" value="1"/>
</dbReference>
<reference evidence="2 4" key="1">
    <citation type="submission" date="2018-08" db="EMBL/GenBank/DDBJ databases">
        <title>Proposal of Muricauda 72 sp.nov. and Muricauda NH166 sp.nov., isolated from seawater.</title>
        <authorList>
            <person name="Cheng H."/>
            <person name="Wu Y.-H."/>
            <person name="Guo L.-L."/>
            <person name="Xu X.-W."/>
        </authorList>
    </citation>
    <scope>NUCLEOTIDE SEQUENCE [LARGE SCALE GENOMIC DNA]</scope>
    <source>
        <strain evidence="2 4">NH166</strain>
    </source>
</reference>
<comment type="caution">
    <text evidence="2">The sequence shown here is derived from an EMBL/GenBank/DDBJ whole genome shotgun (WGS) entry which is preliminary data.</text>
</comment>
<dbReference type="InterPro" id="IPR000182">
    <property type="entry name" value="GNAT_dom"/>
</dbReference>
<dbReference type="AlphaFoldDB" id="A0A418N5U0"/>